<feature type="compositionally biased region" description="Acidic residues" evidence="2">
    <location>
        <begin position="194"/>
        <end position="217"/>
    </location>
</feature>
<dbReference type="GO" id="GO:0015616">
    <property type="term" value="F:DNA translocase activity"/>
    <property type="evidence" value="ECO:0007669"/>
    <property type="project" value="TreeGrafter"/>
</dbReference>
<feature type="region of interest" description="Disordered" evidence="2">
    <location>
        <begin position="1"/>
        <end position="308"/>
    </location>
</feature>
<dbReference type="SUPFAM" id="SSF52540">
    <property type="entry name" value="P-loop containing nucleoside triphosphate hydrolases"/>
    <property type="match status" value="3"/>
</dbReference>
<reference evidence="5 6" key="1">
    <citation type="submission" date="2016-10" db="EMBL/GenBank/DDBJ databases">
        <authorList>
            <person name="Cai Z."/>
        </authorList>
    </citation>
    <scope>NUCLEOTIDE SEQUENCE [LARGE SCALE GENOMIC DNA]</scope>
</reference>
<feature type="compositionally biased region" description="Basic residues" evidence="2">
    <location>
        <begin position="745"/>
        <end position="754"/>
    </location>
</feature>
<evidence type="ECO:0000313" key="6">
    <source>
        <dbReference type="Proteomes" id="UP000256970"/>
    </source>
</evidence>
<dbReference type="Pfam" id="PF00176">
    <property type="entry name" value="SNF2-rel_dom"/>
    <property type="match status" value="1"/>
</dbReference>
<evidence type="ECO:0000313" key="5">
    <source>
        <dbReference type="EMBL" id="SZX69157.1"/>
    </source>
</evidence>
<dbReference type="InterPro" id="IPR038718">
    <property type="entry name" value="SNF2-like_sf"/>
</dbReference>
<dbReference type="PROSITE" id="PS51192">
    <property type="entry name" value="HELICASE_ATP_BIND_1"/>
    <property type="match status" value="1"/>
</dbReference>
<proteinExistence type="predicted"/>
<feature type="region of interest" description="Disordered" evidence="2">
    <location>
        <begin position="736"/>
        <end position="805"/>
    </location>
</feature>
<feature type="compositionally biased region" description="Basic and acidic residues" evidence="2">
    <location>
        <begin position="1"/>
        <end position="15"/>
    </location>
</feature>
<feature type="compositionally biased region" description="Acidic residues" evidence="2">
    <location>
        <begin position="763"/>
        <end position="774"/>
    </location>
</feature>
<feature type="compositionally biased region" description="Low complexity" evidence="2">
    <location>
        <begin position="1403"/>
        <end position="1413"/>
    </location>
</feature>
<accession>A0A383VUJ0</accession>
<dbReference type="InterPro" id="IPR000330">
    <property type="entry name" value="SNF2_N"/>
</dbReference>
<feature type="compositionally biased region" description="Low complexity" evidence="2">
    <location>
        <begin position="1359"/>
        <end position="1391"/>
    </location>
</feature>
<name>A0A383VUJ0_TETOB</name>
<feature type="compositionally biased region" description="Low complexity" evidence="2">
    <location>
        <begin position="1219"/>
        <end position="1230"/>
    </location>
</feature>
<dbReference type="PANTHER" id="PTHR45629:SF7">
    <property type="entry name" value="DNA EXCISION REPAIR PROTEIN ERCC-6-RELATED"/>
    <property type="match status" value="1"/>
</dbReference>
<dbReference type="STRING" id="3088.A0A383VUJ0"/>
<feature type="domain" description="Helicase C-terminal" evidence="4">
    <location>
        <begin position="893"/>
        <end position="1064"/>
    </location>
</feature>
<dbReference type="InterPro" id="IPR050496">
    <property type="entry name" value="SNF2_RAD54_helicase_repair"/>
</dbReference>
<dbReference type="SMART" id="SM00487">
    <property type="entry name" value="DEXDc"/>
    <property type="match status" value="1"/>
</dbReference>
<feature type="compositionally biased region" description="Low complexity" evidence="2">
    <location>
        <begin position="775"/>
        <end position="797"/>
    </location>
</feature>
<sequence>MDRSRRERNQSDDKQNTSQLIQQLAAQRQRKLDAAAARPHSASAQAALLPLPDSDSDHYDDEAQQQRSSSTAAGQAGSGKQGRSRLIRRDAAASQQQQQEQLEDETDELAGMLQGFGLSSSTNSSSNASRADVTSRQPAAAAASSIGSTTADRGRKAAPHLDLSAASSDSESDSIDASEVEGAAAAAAAAAASDSEEADATEDDDAASDDETDEIEDASSKDSNSNSSNGDDDDEELAVVPRSRKPLQTTVQPAATAAGRAVHRTSAAAAAAASSSDEASGSDDDASASSGSGADDAEETAQQQPDAAAAAAASAGSLVLEGGFCLEAKVAAKLYPHQVHGVKWLWSLHRMRKGGILADDMGLGKTMQCSAFLAGALQRSRHGNAYDKPSSSSSSSSSSSGAIRAMIVAPKTLLSHWEKELRVCGMGPRSHCFYGSSEGERAAALRAVTGRGGVLLTTYGMVLHNAAQLRAGLGTAARDADEAEDEEDPFSLSPPEGRRILWDYIILDEGHKVKNARTQLAQRLRELRAVCRVIISGTPVQNNLAELHALLDFAVPGLLGGPREFKSAFEKPIAAGQDRSAGLRVRELGAAKAAELRRIVAPFMLRREKKEVFGSGSSSSAAGAGSSSSGGGSGTVVAAASAASSSSGSSAGAVAAGSTTVGGSAVPAMMGTKHDLVIWLRLQPLQRHIYEAFLHSDAVKAALNSSKSPLAALTVLKKVCDHPALLSERATKLVLTASRRGQQGKSKHSSKGSKQRGSSMDDFIVDDDDDENDGYDSVSDSGSGDAAGSGSESDNGSSGSGGGFNSKAARSRAAVAASLDDAGFSEEFMTWAAAEGLQDRLLEGIRTKGPEASCKALFVADLLKGLVAGGHRTLVFSQSRVMLDILQSRVMLDILQVRSSLGREAGSAAGLLFDHAAGLVFSQSRVMLDILQAAVVARGWSFCRIDGSMASTDARQVEVERFQAAGSSIPVFLLTTQVGGLGLTLTAANRVVIVDPSWNPATDNQSVDRAYRIGQSRDVVVYRLVTCGTVEEKIYRKQVFKGGLSRAGMEEGVQLRYFTHQELHELFKWDPAALRTSETQQLLTQQHSRSAELAAISSHVAWLEAHALCAGTSEHGMLFSHQDPEGKHLQLDPKHLNPNHVPGSAAAAAAGLGISGYGRGGSRPVAGAGAGAAGPSAAELSNMMSSLNIASSSNRGGAAAAAAAAGNGAAGGSPHHHQQQQQQLKQQQQERLQAEVQHLQYQLGRVSTDLATVGPRLPDGGSKLKARQLELQDALEAAQQQLQQLQPQHPQQQQQQQLGQAAAAAAGVVVEPRSHALADITNSEHSWDEQQQQGAAVCQPLRAPALDLQPSSAGGSRLAAGHQQPQAGSAAAAAAAAGYGFPGSSQWQQQRVPPPPPPPRPPQQQQQQQQQRYPPLPPPPQAAQRQEERQPPPPPPPPPQQQQQQQGFKQSSSSSGSRNSSSSASQAAATDRQAPPGVTTLDGRVPTMSQLQQRKHVLKKALQAGDKLKEQLRLQGQRLPADKQQQWAAMYAEYKEIKAALALAQAQQQQQVETIDLT</sequence>
<dbReference type="GO" id="GO:0016787">
    <property type="term" value="F:hydrolase activity"/>
    <property type="evidence" value="ECO:0007669"/>
    <property type="project" value="UniProtKB-KW"/>
</dbReference>
<feature type="region of interest" description="Disordered" evidence="2">
    <location>
        <begin position="1346"/>
        <end position="1498"/>
    </location>
</feature>
<dbReference type="InterPro" id="IPR014001">
    <property type="entry name" value="Helicase_ATP-bd"/>
</dbReference>
<dbReference type="InterPro" id="IPR049730">
    <property type="entry name" value="SNF2/RAD54-like_C"/>
</dbReference>
<dbReference type="InterPro" id="IPR001650">
    <property type="entry name" value="Helicase_C-like"/>
</dbReference>
<feature type="region of interest" description="Disordered" evidence="2">
    <location>
        <begin position="1202"/>
        <end position="1230"/>
    </location>
</feature>
<evidence type="ECO:0000259" key="4">
    <source>
        <dbReference type="PROSITE" id="PS51194"/>
    </source>
</evidence>
<dbReference type="Pfam" id="PF00271">
    <property type="entry name" value="Helicase_C"/>
    <property type="match status" value="1"/>
</dbReference>
<protein>
    <submittedName>
        <fullName evidence="5">Uncharacterized protein</fullName>
    </submittedName>
</protein>
<dbReference type="PANTHER" id="PTHR45629">
    <property type="entry name" value="SNF2/RAD54 FAMILY MEMBER"/>
    <property type="match status" value="1"/>
</dbReference>
<feature type="compositionally biased region" description="Pro residues" evidence="2">
    <location>
        <begin position="1431"/>
        <end position="1440"/>
    </location>
</feature>
<evidence type="ECO:0000256" key="2">
    <source>
        <dbReference type="SAM" id="MobiDB-lite"/>
    </source>
</evidence>
<dbReference type="SMART" id="SM00490">
    <property type="entry name" value="HELICc"/>
    <property type="match status" value="1"/>
</dbReference>
<dbReference type="InterPro" id="IPR027417">
    <property type="entry name" value="P-loop_NTPase"/>
</dbReference>
<organism evidence="5 6">
    <name type="scientific">Tetradesmus obliquus</name>
    <name type="common">Green alga</name>
    <name type="synonym">Acutodesmus obliquus</name>
    <dbReference type="NCBI Taxonomy" id="3088"/>
    <lineage>
        <taxon>Eukaryota</taxon>
        <taxon>Viridiplantae</taxon>
        <taxon>Chlorophyta</taxon>
        <taxon>core chlorophytes</taxon>
        <taxon>Chlorophyceae</taxon>
        <taxon>CS clade</taxon>
        <taxon>Sphaeropleales</taxon>
        <taxon>Scenedesmaceae</taxon>
        <taxon>Tetradesmus</taxon>
    </lineage>
</organism>
<gene>
    <name evidence="5" type="ORF">BQ4739_LOCUS9455</name>
</gene>
<feature type="compositionally biased region" description="Acidic residues" evidence="2">
    <location>
        <begin position="170"/>
        <end position="179"/>
    </location>
</feature>
<dbReference type="Gene3D" id="3.40.50.10810">
    <property type="entry name" value="Tandem AAA-ATPase domain"/>
    <property type="match status" value="1"/>
</dbReference>
<keyword evidence="6" id="KW-1185">Reference proteome</keyword>
<keyword evidence="1" id="KW-0378">Hydrolase</keyword>
<feature type="compositionally biased region" description="Low complexity" evidence="2">
    <location>
        <begin position="119"/>
        <end position="129"/>
    </location>
</feature>
<feature type="compositionally biased region" description="Low complexity" evidence="2">
    <location>
        <begin position="1441"/>
        <end position="1475"/>
    </location>
</feature>
<feature type="region of interest" description="Disordered" evidence="2">
    <location>
        <begin position="1280"/>
        <end position="1299"/>
    </location>
</feature>
<feature type="domain" description="Helicase ATP-binding" evidence="3">
    <location>
        <begin position="346"/>
        <end position="557"/>
    </location>
</feature>
<feature type="compositionally biased region" description="Pro residues" evidence="2">
    <location>
        <begin position="1392"/>
        <end position="1402"/>
    </location>
</feature>
<feature type="compositionally biased region" description="Low complexity" evidence="2">
    <location>
        <begin position="266"/>
        <end position="279"/>
    </location>
</feature>
<dbReference type="Proteomes" id="UP000256970">
    <property type="component" value="Unassembled WGS sequence"/>
</dbReference>
<feature type="compositionally biased region" description="Low complexity" evidence="2">
    <location>
        <begin position="65"/>
        <end position="75"/>
    </location>
</feature>
<feature type="compositionally biased region" description="Low complexity" evidence="2">
    <location>
        <begin position="34"/>
        <end position="53"/>
    </location>
</feature>
<dbReference type="EMBL" id="FNXT01000907">
    <property type="protein sequence ID" value="SZX69157.1"/>
    <property type="molecule type" value="Genomic_DNA"/>
</dbReference>
<dbReference type="GO" id="GO:0005524">
    <property type="term" value="F:ATP binding"/>
    <property type="evidence" value="ECO:0007669"/>
    <property type="project" value="InterPro"/>
</dbReference>
<feature type="compositionally biased region" description="Low complexity" evidence="2">
    <location>
        <begin position="287"/>
        <end position="308"/>
    </location>
</feature>
<feature type="compositionally biased region" description="Low complexity" evidence="2">
    <location>
        <begin position="180"/>
        <end position="193"/>
    </location>
</feature>
<evidence type="ECO:0000259" key="3">
    <source>
        <dbReference type="PROSITE" id="PS51192"/>
    </source>
</evidence>
<evidence type="ECO:0000256" key="1">
    <source>
        <dbReference type="ARBA" id="ARBA00022801"/>
    </source>
</evidence>
<dbReference type="Gene3D" id="3.40.50.300">
    <property type="entry name" value="P-loop containing nucleotide triphosphate hydrolases"/>
    <property type="match status" value="2"/>
</dbReference>
<dbReference type="CDD" id="cd18793">
    <property type="entry name" value="SF2_C_SNF"/>
    <property type="match status" value="1"/>
</dbReference>
<dbReference type="PROSITE" id="PS51194">
    <property type="entry name" value="HELICASE_CTER"/>
    <property type="match status" value="1"/>
</dbReference>